<feature type="compositionally biased region" description="Low complexity" evidence="1">
    <location>
        <begin position="37"/>
        <end position="55"/>
    </location>
</feature>
<evidence type="ECO:0000313" key="3">
    <source>
        <dbReference type="Proteomes" id="UP000297739"/>
    </source>
</evidence>
<dbReference type="AlphaFoldDB" id="A0A4Z0PM20"/>
<feature type="region of interest" description="Disordered" evidence="1">
    <location>
        <begin position="31"/>
        <end position="55"/>
    </location>
</feature>
<reference evidence="2 3" key="1">
    <citation type="submission" date="2019-04" db="EMBL/GenBank/DDBJ databases">
        <authorList>
            <person name="Feng G."/>
            <person name="Zhang J."/>
            <person name="Zhu H."/>
        </authorList>
    </citation>
    <scope>NUCLEOTIDE SEQUENCE [LARGE SCALE GENOMIC DNA]</scope>
    <source>
        <strain evidence="2 3">JCM 17223</strain>
    </source>
</reference>
<evidence type="ECO:0000313" key="2">
    <source>
        <dbReference type="EMBL" id="TGE16458.1"/>
    </source>
</evidence>
<sequence>MQAHRPIDAPGALVVDCQTIFGQPAVSGGMQGSAGYPDAARPAGSGPGGRAATAPGGPARPWFCRLSATLGASYLLNTTLTMEELTSPAAEPELPTTPEARAAYIKAAQTKPDLAALERLFAAELQAHPALEEALAPYHAHSGPSVVRFYASAKAAAFIKGPLLLKQAGAHFVEMREAAAHDLWEIQQKKLFDLQCRWRAGQITLPGVRHTEEFRQWETYIDYCPWLPPITADEVALYAAYLRSDHYAPNQNWAWQNYRRFRHAAEGDDQAPDDEAAAPDDDDGYEATTNRAYRTLPAWYQYHNEATGENLLLTLPDLRGEKEAYYIGITEADKEQKLAAQRARGDLAASLPWHPLFLHRDDLVPYFRQFEDPADLPRLLRWYEAGHQDERRRRGYLFEATHWIERALEHQAAPWPIAAHADWRQAVVAAGQRAWGHQLAEVLADVWQEQQQNRALGLPATGPKVYGTRTPFAEVNWAEEESYQPKFILRGRELAGEPRDFNF</sequence>
<keyword evidence="3" id="KW-1185">Reference proteome</keyword>
<feature type="compositionally biased region" description="Acidic residues" evidence="1">
    <location>
        <begin position="267"/>
        <end position="285"/>
    </location>
</feature>
<organism evidence="2 3">
    <name type="scientific">Hymenobacter elongatus</name>
    <dbReference type="NCBI Taxonomy" id="877208"/>
    <lineage>
        <taxon>Bacteria</taxon>
        <taxon>Pseudomonadati</taxon>
        <taxon>Bacteroidota</taxon>
        <taxon>Cytophagia</taxon>
        <taxon>Cytophagales</taxon>
        <taxon>Hymenobacteraceae</taxon>
        <taxon>Hymenobacter</taxon>
    </lineage>
</organism>
<dbReference type="OrthoDB" id="865359at2"/>
<accession>A0A4Z0PM20</accession>
<proteinExistence type="predicted"/>
<dbReference type="EMBL" id="SRLD01000016">
    <property type="protein sequence ID" value="TGE16458.1"/>
    <property type="molecule type" value="Genomic_DNA"/>
</dbReference>
<name>A0A4Z0PM20_9BACT</name>
<evidence type="ECO:0000256" key="1">
    <source>
        <dbReference type="SAM" id="MobiDB-lite"/>
    </source>
</evidence>
<comment type="caution">
    <text evidence="2">The sequence shown here is derived from an EMBL/GenBank/DDBJ whole genome shotgun (WGS) entry which is preliminary data.</text>
</comment>
<gene>
    <name evidence="2" type="ORF">E5J99_10045</name>
</gene>
<dbReference type="Proteomes" id="UP000297739">
    <property type="component" value="Unassembled WGS sequence"/>
</dbReference>
<dbReference type="RefSeq" id="WP_135497597.1">
    <property type="nucleotide sequence ID" value="NZ_SRLD01000016.1"/>
</dbReference>
<protein>
    <submittedName>
        <fullName evidence="2">Uncharacterized protein</fullName>
    </submittedName>
</protein>
<feature type="region of interest" description="Disordered" evidence="1">
    <location>
        <begin position="266"/>
        <end position="287"/>
    </location>
</feature>